<dbReference type="EMBL" id="BOOY01000003">
    <property type="protein sequence ID" value="GIJ01320.1"/>
    <property type="molecule type" value="Genomic_DNA"/>
</dbReference>
<evidence type="ECO:0000313" key="1">
    <source>
        <dbReference type="EMBL" id="GIJ01320.1"/>
    </source>
</evidence>
<dbReference type="RefSeq" id="WP_203936642.1">
    <property type="nucleotide sequence ID" value="NZ_BAAAGJ010000005.1"/>
</dbReference>
<keyword evidence="2" id="KW-1185">Reference proteome</keyword>
<evidence type="ECO:0000313" key="2">
    <source>
        <dbReference type="Proteomes" id="UP000652013"/>
    </source>
</evidence>
<organism evidence="1 2">
    <name type="scientific">Spirilliplanes yamanashiensis</name>
    <dbReference type="NCBI Taxonomy" id="42233"/>
    <lineage>
        <taxon>Bacteria</taxon>
        <taxon>Bacillati</taxon>
        <taxon>Actinomycetota</taxon>
        <taxon>Actinomycetes</taxon>
        <taxon>Micromonosporales</taxon>
        <taxon>Micromonosporaceae</taxon>
        <taxon>Spirilliplanes</taxon>
    </lineage>
</organism>
<name>A0A8J4DHP6_9ACTN</name>
<protein>
    <submittedName>
        <fullName evidence="1">Uncharacterized protein</fullName>
    </submittedName>
</protein>
<accession>A0A8J4DHP6</accession>
<dbReference type="Proteomes" id="UP000652013">
    <property type="component" value="Unassembled WGS sequence"/>
</dbReference>
<dbReference type="AlphaFoldDB" id="A0A8J4DHP6"/>
<proteinExistence type="predicted"/>
<gene>
    <name evidence="1" type="ORF">Sya03_06720</name>
</gene>
<comment type="caution">
    <text evidence="1">The sequence shown here is derived from an EMBL/GenBank/DDBJ whole genome shotgun (WGS) entry which is preliminary data.</text>
</comment>
<sequence length="135" mass="14694">MTLVVNGLPLPAVLVEAIGDGVWRAPAGPEVYVRVFGEEAVAPEFYDERAMRRENDGWADVSRDDFACAPGPGGNLGVDPVRSVIIAGLGPDMPVVLDYRRSPENPRVLYVRGDRPRWVEVAADVAELLARLGLR</sequence>
<reference evidence="1" key="1">
    <citation type="submission" date="2021-01" db="EMBL/GenBank/DDBJ databases">
        <title>Whole genome shotgun sequence of Spirilliplanes yamanashiensis NBRC 15828.</title>
        <authorList>
            <person name="Komaki H."/>
            <person name="Tamura T."/>
        </authorList>
    </citation>
    <scope>NUCLEOTIDE SEQUENCE</scope>
    <source>
        <strain evidence="1">NBRC 15828</strain>
    </source>
</reference>